<sequence>MSNYAKLKKLDEESLQQLKEGTGPVDECICSMFHEEEPKKSLATFVKKALRMSSSKAKEAYFKLRPDDTKTMKTGIHSVKEEVKRDKPCGKCGCDSEKFVLKHTYANIRVTTPDISSICPCSSDCLPNKDKLSNIKVIVERADVSEVKIQDLSAQDHQDEKK</sequence>
<dbReference type="Proteomes" id="UP000324832">
    <property type="component" value="Unassembled WGS sequence"/>
</dbReference>
<proteinExistence type="predicted"/>
<reference evidence="1 2" key="1">
    <citation type="submission" date="2017-07" db="EMBL/GenBank/DDBJ databases">
        <authorList>
            <person name="Talla V."/>
            <person name="Backstrom N."/>
        </authorList>
    </citation>
    <scope>NUCLEOTIDE SEQUENCE [LARGE SCALE GENOMIC DNA]</scope>
</reference>
<dbReference type="EMBL" id="FZQP02003035">
    <property type="protein sequence ID" value="VVC97142.1"/>
    <property type="molecule type" value="Genomic_DNA"/>
</dbReference>
<evidence type="ECO:0000313" key="1">
    <source>
        <dbReference type="EMBL" id="VVC97142.1"/>
    </source>
</evidence>
<gene>
    <name evidence="1" type="ORF">LSINAPIS_LOCUS8500</name>
</gene>
<dbReference type="AlphaFoldDB" id="A0A5E4QHX7"/>
<protein>
    <submittedName>
        <fullName evidence="1">Uncharacterized protein</fullName>
    </submittedName>
</protein>
<keyword evidence="2" id="KW-1185">Reference proteome</keyword>
<evidence type="ECO:0000313" key="2">
    <source>
        <dbReference type="Proteomes" id="UP000324832"/>
    </source>
</evidence>
<organism evidence="1 2">
    <name type="scientific">Leptidea sinapis</name>
    <dbReference type="NCBI Taxonomy" id="189913"/>
    <lineage>
        <taxon>Eukaryota</taxon>
        <taxon>Metazoa</taxon>
        <taxon>Ecdysozoa</taxon>
        <taxon>Arthropoda</taxon>
        <taxon>Hexapoda</taxon>
        <taxon>Insecta</taxon>
        <taxon>Pterygota</taxon>
        <taxon>Neoptera</taxon>
        <taxon>Endopterygota</taxon>
        <taxon>Lepidoptera</taxon>
        <taxon>Glossata</taxon>
        <taxon>Ditrysia</taxon>
        <taxon>Papilionoidea</taxon>
        <taxon>Pieridae</taxon>
        <taxon>Dismorphiinae</taxon>
        <taxon>Leptidea</taxon>
    </lineage>
</organism>
<name>A0A5E4QHX7_9NEOP</name>
<accession>A0A5E4QHX7</accession>